<evidence type="ECO:0008006" key="3">
    <source>
        <dbReference type="Google" id="ProtNLM"/>
    </source>
</evidence>
<dbReference type="HOGENOM" id="CLU_460071_0_0_1"/>
<dbReference type="EMBL" id="AACS02000003">
    <property type="protein sequence ID" value="EFI28037.1"/>
    <property type="molecule type" value="Genomic_DNA"/>
</dbReference>
<accession>D6RL36</accession>
<sequence length="594" mass="65928">MSIEQEASGGKDIGCPLNGCDIPVDITFRSIDGVDLGFHTSHLETYADSFPASDMVVDDGEPVPLTEKGSTLQWLFQMMHKRKYDTPDLSSERLEKVLELAEAAEKYLVFHVLEICRLQAKIRWSESPLAVLCYAVKHGYLDLADTAAPETVTMPIADVECIIRENQRLHLAWHCYERAWREVAELAVTAPEPYINAKRKKHSCPGRDSYFTQTLSNLPRTAGATIQLLIRLLESIDTAYFGGICSEGIPSSKHVDAQIFAEYRDHSQRKGLRRLNSGAEGERCGCVAPQHTYISRRSADAFTHPSLAETDIPTILFQTMAECPVKGCSLPIDLTLLSSDGVRIGAHKSNLELYTDGFPTSDSVSDSEGLVELTEDGETLKLLMHFCHKHKYPNVTGLSTDRLLKLAEAAEKYIAEIGIIACSTALRYRAEETPIEILAYAAKYNHPHIADVAAPLTIHLPVSRVDEAAGSPRSQLTALWFRYREGYEGVIRAATVCPAMISYIRTGKFNVGIEHVCTTGAGEYFPKTLSKIPRGNNELCRAIVDNRLPGQANFADEYEQELQACGKCRERANTWHNNVRSALEMVPKFSSLMG</sequence>
<organism evidence="1 2">
    <name type="scientific">Coprinopsis cinerea (strain Okayama-7 / 130 / ATCC MYA-4618 / FGSC 9003)</name>
    <name type="common">Inky cap fungus</name>
    <name type="synonym">Hormographiella aspergillata</name>
    <dbReference type="NCBI Taxonomy" id="240176"/>
    <lineage>
        <taxon>Eukaryota</taxon>
        <taxon>Fungi</taxon>
        <taxon>Dikarya</taxon>
        <taxon>Basidiomycota</taxon>
        <taxon>Agaricomycotina</taxon>
        <taxon>Agaricomycetes</taxon>
        <taxon>Agaricomycetidae</taxon>
        <taxon>Agaricales</taxon>
        <taxon>Agaricineae</taxon>
        <taxon>Psathyrellaceae</taxon>
        <taxon>Coprinopsis</taxon>
    </lineage>
</organism>
<dbReference type="GeneID" id="9379021"/>
<dbReference type="eggNOG" id="ENOG502RSE2">
    <property type="taxonomic scope" value="Eukaryota"/>
</dbReference>
<dbReference type="OrthoDB" id="3184970at2759"/>
<protein>
    <recommendedName>
        <fullName evidence="3">BTB domain-containing protein</fullName>
    </recommendedName>
</protein>
<comment type="caution">
    <text evidence="1">The sequence shown here is derived from an EMBL/GenBank/DDBJ whole genome shotgun (WGS) entry which is preliminary data.</text>
</comment>
<dbReference type="InParanoid" id="D6RL36"/>
<dbReference type="VEuPathDB" id="FungiDB:CC1G_14063"/>
<name>D6RL36_COPC7</name>
<dbReference type="Proteomes" id="UP000001861">
    <property type="component" value="Unassembled WGS sequence"/>
</dbReference>
<reference evidence="1 2" key="1">
    <citation type="journal article" date="2010" name="Proc. Natl. Acad. Sci. U.S.A.">
        <title>Insights into evolution of multicellular fungi from the assembled chromosomes of the mushroom Coprinopsis cinerea (Coprinus cinereus).</title>
        <authorList>
            <person name="Stajich J.E."/>
            <person name="Wilke S.K."/>
            <person name="Ahren D."/>
            <person name="Au C.H."/>
            <person name="Birren B.W."/>
            <person name="Borodovsky M."/>
            <person name="Burns C."/>
            <person name="Canback B."/>
            <person name="Casselton L.A."/>
            <person name="Cheng C.K."/>
            <person name="Deng J."/>
            <person name="Dietrich F.S."/>
            <person name="Fargo D.C."/>
            <person name="Farman M.L."/>
            <person name="Gathman A.C."/>
            <person name="Goldberg J."/>
            <person name="Guigo R."/>
            <person name="Hoegger P.J."/>
            <person name="Hooker J.B."/>
            <person name="Huggins A."/>
            <person name="James T.Y."/>
            <person name="Kamada T."/>
            <person name="Kilaru S."/>
            <person name="Kodira C."/>
            <person name="Kues U."/>
            <person name="Kupfer D."/>
            <person name="Kwan H.S."/>
            <person name="Lomsadze A."/>
            <person name="Li W."/>
            <person name="Lilly W.W."/>
            <person name="Ma L.J."/>
            <person name="Mackey A.J."/>
            <person name="Manning G."/>
            <person name="Martin F."/>
            <person name="Muraguchi H."/>
            <person name="Natvig D.O."/>
            <person name="Palmerini H."/>
            <person name="Ramesh M.A."/>
            <person name="Rehmeyer C.J."/>
            <person name="Roe B.A."/>
            <person name="Shenoy N."/>
            <person name="Stanke M."/>
            <person name="Ter-Hovhannisyan V."/>
            <person name="Tunlid A."/>
            <person name="Velagapudi R."/>
            <person name="Vision T.J."/>
            <person name="Zeng Q."/>
            <person name="Zolan M.E."/>
            <person name="Pukkila P.J."/>
        </authorList>
    </citation>
    <scope>NUCLEOTIDE SEQUENCE [LARGE SCALE GENOMIC DNA]</scope>
    <source>
        <strain evidence="2">Okayama-7 / 130 / ATCC MYA-4618 / FGSC 9003</strain>
    </source>
</reference>
<dbReference type="OMA" id="YNINSAT"/>
<keyword evidence="2" id="KW-1185">Reference proteome</keyword>
<evidence type="ECO:0000313" key="1">
    <source>
        <dbReference type="EMBL" id="EFI28037.1"/>
    </source>
</evidence>
<dbReference type="AlphaFoldDB" id="D6RL36"/>
<dbReference type="STRING" id="240176.D6RL36"/>
<dbReference type="RefSeq" id="XP_002911531.1">
    <property type="nucleotide sequence ID" value="XM_002911485.1"/>
</dbReference>
<gene>
    <name evidence="1" type="ORF">CC1G_14063</name>
</gene>
<proteinExistence type="predicted"/>
<evidence type="ECO:0000313" key="2">
    <source>
        <dbReference type="Proteomes" id="UP000001861"/>
    </source>
</evidence>
<dbReference type="KEGG" id="cci:CC1G_14063"/>